<dbReference type="Gene3D" id="3.30.559.10">
    <property type="entry name" value="Chloramphenicol acetyltransferase-like domain"/>
    <property type="match status" value="1"/>
</dbReference>
<evidence type="ECO:0000259" key="1">
    <source>
        <dbReference type="Pfam" id="PF00668"/>
    </source>
</evidence>
<name>M3EKS6_9ACTN</name>
<sequence>MLLCTAEEDPAEINLHTVLELPPGVSVEGVTRTLGVLMERHESLRTAYFVAPEPYQHVRGTGEVPVAVHAAEGDPAACAHALGARLRAVRFDPAVDWPLRAAVITADEMPAYLVLAVSHVAFDAAALALVQREWLSLLAGQELPEAAEVHPVDLAVIEASPRGRRRSADSLRYWESQLRSGPQAMLTLPAAPSSATSPSAPTSVRRLRIRSHSAAEALGVLAERTGTSRSKIVLTALCALTAHLAGQRRAVAVTISGNRRLPEVRNYVGTVAQDALLSVDTSGTTFDGLVNRVRESAELAYANSWFDAGELRKMLWRIGCERGTSFARDCVFNDISPLGLDDWKRAGQEDPRDPAQEIQLDWLPAEPYTRGLELWAFRMKDELDLALSADPSQLRSEDTELFGRGIAALLIEAARHDLPLGEIPAITGLPAVVRSPRWLMSDGCWINLDDMHELVATALASLAEPSRPVFQVIPEPDDRLEHRLVCYLTGVSAAWSTAELTQLHSACVHALHGRRSAMAPHHYVVCDGAPANPADTAAWREQPVLLTTTGRG</sequence>
<feature type="domain" description="Condensation" evidence="1">
    <location>
        <begin position="8"/>
        <end position="315"/>
    </location>
</feature>
<dbReference type="PANTHER" id="PTHR45527">
    <property type="entry name" value="NONRIBOSOMAL PEPTIDE SYNTHETASE"/>
    <property type="match status" value="1"/>
</dbReference>
<accession>M3EKS6</accession>
<dbReference type="SUPFAM" id="SSF52777">
    <property type="entry name" value="CoA-dependent acyltransferases"/>
    <property type="match status" value="2"/>
</dbReference>
<dbReference type="GO" id="GO:0043041">
    <property type="term" value="P:amino acid activation for nonribosomal peptide biosynthetic process"/>
    <property type="evidence" value="ECO:0007669"/>
    <property type="project" value="TreeGrafter"/>
</dbReference>
<gene>
    <name evidence="2" type="ORF">SBD_1557</name>
</gene>
<dbReference type="Proteomes" id="UP000030760">
    <property type="component" value="Unassembled WGS sequence"/>
</dbReference>
<dbReference type="InterPro" id="IPR023213">
    <property type="entry name" value="CAT-like_dom_sf"/>
</dbReference>
<reference evidence="3" key="1">
    <citation type="journal article" date="2013" name="Genome Announc.">
        <title>Draft Genome Sequence of Streptomyces bottropensis ATCC 25435, a Bottromycin-Producing Actinomycete.</title>
        <authorList>
            <person name="Zhang H."/>
            <person name="Zhou W."/>
            <person name="Zhuang Y."/>
            <person name="Liang X."/>
            <person name="Liu T."/>
        </authorList>
    </citation>
    <scope>NUCLEOTIDE SEQUENCE [LARGE SCALE GENOMIC DNA]</scope>
    <source>
        <strain evidence="3">ATCC 25435</strain>
    </source>
</reference>
<dbReference type="Gene3D" id="3.30.559.30">
    <property type="entry name" value="Nonribosomal peptide synthetase, condensation domain"/>
    <property type="match status" value="1"/>
</dbReference>
<dbReference type="Pfam" id="PF00668">
    <property type="entry name" value="Condensation"/>
    <property type="match status" value="1"/>
</dbReference>
<dbReference type="AlphaFoldDB" id="M3EKS6"/>
<dbReference type="GO" id="GO:0031177">
    <property type="term" value="F:phosphopantetheine binding"/>
    <property type="evidence" value="ECO:0007669"/>
    <property type="project" value="TreeGrafter"/>
</dbReference>
<dbReference type="GO" id="GO:0008610">
    <property type="term" value="P:lipid biosynthetic process"/>
    <property type="evidence" value="ECO:0007669"/>
    <property type="project" value="UniProtKB-ARBA"/>
</dbReference>
<dbReference type="GO" id="GO:0003824">
    <property type="term" value="F:catalytic activity"/>
    <property type="evidence" value="ECO:0007669"/>
    <property type="project" value="InterPro"/>
</dbReference>
<protein>
    <recommendedName>
        <fullName evidence="1">Condensation domain-containing protein</fullName>
    </recommendedName>
</protein>
<dbReference type="EMBL" id="KB405058">
    <property type="protein sequence ID" value="EMF57021.1"/>
    <property type="molecule type" value="Genomic_DNA"/>
</dbReference>
<evidence type="ECO:0000313" key="2">
    <source>
        <dbReference type="EMBL" id="EMF57021.1"/>
    </source>
</evidence>
<dbReference type="GO" id="GO:0044550">
    <property type="term" value="P:secondary metabolite biosynthetic process"/>
    <property type="evidence" value="ECO:0007669"/>
    <property type="project" value="TreeGrafter"/>
</dbReference>
<organism evidence="2 3">
    <name type="scientific">Streptomyces bottropensis ATCC 25435</name>
    <dbReference type="NCBI Taxonomy" id="1054862"/>
    <lineage>
        <taxon>Bacteria</taxon>
        <taxon>Bacillati</taxon>
        <taxon>Actinomycetota</taxon>
        <taxon>Actinomycetes</taxon>
        <taxon>Kitasatosporales</taxon>
        <taxon>Streptomycetaceae</taxon>
        <taxon>Streptomyces</taxon>
    </lineage>
</organism>
<evidence type="ECO:0000313" key="3">
    <source>
        <dbReference type="Proteomes" id="UP000030760"/>
    </source>
</evidence>
<dbReference type="GO" id="GO:0005737">
    <property type="term" value="C:cytoplasm"/>
    <property type="evidence" value="ECO:0007669"/>
    <property type="project" value="TreeGrafter"/>
</dbReference>
<proteinExistence type="predicted"/>
<dbReference type="PANTHER" id="PTHR45527:SF1">
    <property type="entry name" value="FATTY ACID SYNTHASE"/>
    <property type="match status" value="1"/>
</dbReference>
<dbReference type="InterPro" id="IPR001242">
    <property type="entry name" value="Condensation_dom"/>
</dbReference>